<reference evidence="3" key="2">
    <citation type="submission" date="2023-02" db="EMBL/GenBank/DDBJ databases">
        <authorList>
            <consortium name="DOE Joint Genome Institute"/>
            <person name="Mondo S.J."/>
            <person name="Chang Y."/>
            <person name="Wang Y."/>
            <person name="Ahrendt S."/>
            <person name="Andreopoulos W."/>
            <person name="Barry K."/>
            <person name="Beard J."/>
            <person name="Benny G.L."/>
            <person name="Blankenship S."/>
            <person name="Bonito G."/>
            <person name="Cuomo C."/>
            <person name="Desiro A."/>
            <person name="Gervers K.A."/>
            <person name="Hundley H."/>
            <person name="Kuo A."/>
            <person name="LaButti K."/>
            <person name="Lang B.F."/>
            <person name="Lipzen A."/>
            <person name="O'Donnell K."/>
            <person name="Pangilinan J."/>
            <person name="Reynolds N."/>
            <person name="Sandor L."/>
            <person name="Smith M.W."/>
            <person name="Tsang A."/>
            <person name="Grigoriev I.V."/>
            <person name="Stajich J.E."/>
            <person name="Spatafora J.W."/>
        </authorList>
    </citation>
    <scope>NUCLEOTIDE SEQUENCE</scope>
    <source>
        <strain evidence="3">RSA 2281</strain>
    </source>
</reference>
<comment type="caution">
    <text evidence="3">The sequence shown here is derived from an EMBL/GenBank/DDBJ whole genome shotgun (WGS) entry which is preliminary data.</text>
</comment>
<keyword evidence="2" id="KW-0472">Membrane</keyword>
<gene>
    <name evidence="3" type="ORF">BDA99DRAFT_494444</name>
</gene>
<reference evidence="3" key="1">
    <citation type="journal article" date="2022" name="IScience">
        <title>Evolution of zygomycete secretomes and the origins of terrestrial fungal ecologies.</title>
        <authorList>
            <person name="Chang Y."/>
            <person name="Wang Y."/>
            <person name="Mondo S."/>
            <person name="Ahrendt S."/>
            <person name="Andreopoulos W."/>
            <person name="Barry K."/>
            <person name="Beard J."/>
            <person name="Benny G.L."/>
            <person name="Blankenship S."/>
            <person name="Bonito G."/>
            <person name="Cuomo C."/>
            <person name="Desiro A."/>
            <person name="Gervers K.A."/>
            <person name="Hundley H."/>
            <person name="Kuo A."/>
            <person name="LaButti K."/>
            <person name="Lang B.F."/>
            <person name="Lipzen A."/>
            <person name="O'Donnell K."/>
            <person name="Pangilinan J."/>
            <person name="Reynolds N."/>
            <person name="Sandor L."/>
            <person name="Smith M.E."/>
            <person name="Tsang A."/>
            <person name="Grigoriev I.V."/>
            <person name="Stajich J.E."/>
            <person name="Spatafora J.W."/>
        </authorList>
    </citation>
    <scope>NUCLEOTIDE SEQUENCE</scope>
    <source>
        <strain evidence="3">RSA 2281</strain>
    </source>
</reference>
<organism evidence="3 4">
    <name type="scientific">Phascolomyces articulosus</name>
    <dbReference type="NCBI Taxonomy" id="60185"/>
    <lineage>
        <taxon>Eukaryota</taxon>
        <taxon>Fungi</taxon>
        <taxon>Fungi incertae sedis</taxon>
        <taxon>Mucoromycota</taxon>
        <taxon>Mucoromycotina</taxon>
        <taxon>Mucoromycetes</taxon>
        <taxon>Mucorales</taxon>
        <taxon>Lichtheimiaceae</taxon>
        <taxon>Phascolomyces</taxon>
    </lineage>
</organism>
<keyword evidence="4" id="KW-1185">Reference proteome</keyword>
<proteinExistence type="predicted"/>
<dbReference type="Proteomes" id="UP001209540">
    <property type="component" value="Unassembled WGS sequence"/>
</dbReference>
<evidence type="ECO:0000256" key="1">
    <source>
        <dbReference type="SAM" id="MobiDB-lite"/>
    </source>
</evidence>
<dbReference type="Gene3D" id="1.20.5.500">
    <property type="entry name" value="Single helix bin"/>
    <property type="match status" value="1"/>
</dbReference>
<feature type="region of interest" description="Disordered" evidence="1">
    <location>
        <begin position="63"/>
        <end position="91"/>
    </location>
</feature>
<keyword evidence="2" id="KW-1133">Transmembrane helix</keyword>
<feature type="transmembrane region" description="Helical" evidence="2">
    <location>
        <begin position="15"/>
        <end position="34"/>
    </location>
</feature>
<evidence type="ECO:0000256" key="2">
    <source>
        <dbReference type="SAM" id="Phobius"/>
    </source>
</evidence>
<protein>
    <recommendedName>
        <fullName evidence="5">ATPase inhibitor</fullName>
    </recommendedName>
</protein>
<evidence type="ECO:0008006" key="5">
    <source>
        <dbReference type="Google" id="ProtNLM"/>
    </source>
</evidence>
<name>A0AAD5KPD0_9FUNG</name>
<evidence type="ECO:0000313" key="3">
    <source>
        <dbReference type="EMBL" id="KAI9276928.1"/>
    </source>
</evidence>
<dbReference type="AlphaFoldDB" id="A0AAD5KPD0"/>
<evidence type="ECO:0000313" key="4">
    <source>
        <dbReference type="Proteomes" id="UP001209540"/>
    </source>
</evidence>
<dbReference type="EMBL" id="JAIXMP010000002">
    <property type="protein sequence ID" value="KAI9276928.1"/>
    <property type="molecule type" value="Genomic_DNA"/>
</dbReference>
<accession>A0AAD5KPD0</accession>
<keyword evidence="2" id="KW-0812">Transmembrane</keyword>
<sequence length="124" mass="14311">MKLHPFSSINKDHPYIFSVPFPFSFSSIILTFFYKKTKTMIARQAATLSKRTITPLSRRMISSTRTVAEEGGTKKLSEKEQAAEKQFARQRDEEKLKALRKALEEQEKTTNQLKKDLEALEKGQ</sequence>
<feature type="compositionally biased region" description="Basic and acidic residues" evidence="1">
    <location>
        <begin position="67"/>
        <end position="91"/>
    </location>
</feature>